<dbReference type="HAMAP" id="MF_00327">
    <property type="entry name" value="Ribosomal_eL43"/>
    <property type="match status" value="1"/>
</dbReference>
<protein>
    <recommendedName>
        <fullName evidence="4">Large ribosomal subunit protein eL43</fullName>
    </recommendedName>
</protein>
<dbReference type="PATRIC" id="fig|523844.20.peg.406"/>
<dbReference type="PANTHER" id="PTHR48129">
    <property type="entry name" value="60S RIBOSOMAL PROTEIN L37A"/>
    <property type="match status" value="1"/>
</dbReference>
<dbReference type="GO" id="GO:1990904">
    <property type="term" value="C:ribonucleoprotein complex"/>
    <property type="evidence" value="ECO:0007669"/>
    <property type="project" value="UniProtKB-KW"/>
</dbReference>
<dbReference type="NCBIfam" id="TIGR00280">
    <property type="entry name" value="eL43_euk_arch"/>
    <property type="match status" value="1"/>
</dbReference>
<evidence type="ECO:0000313" key="6">
    <source>
        <dbReference type="EMBL" id="AKB12067.1"/>
    </source>
</evidence>
<dbReference type="GO" id="GO:0006412">
    <property type="term" value="P:translation"/>
    <property type="evidence" value="ECO:0007669"/>
    <property type="project" value="UniProtKB-UniRule"/>
</dbReference>
<dbReference type="InterPro" id="IPR011332">
    <property type="entry name" value="Ribosomal_zn-bd"/>
</dbReference>
<dbReference type="InterPro" id="IPR050522">
    <property type="entry name" value="Ribosomal_protein_eL43"/>
</dbReference>
<gene>
    <name evidence="4" type="primary">rpl37ae</name>
    <name evidence="6" type="ORF">MSTHT_0309</name>
</gene>
<dbReference type="EMBL" id="CP009501">
    <property type="protein sequence ID" value="AKB12067.1"/>
    <property type="molecule type" value="Genomic_DNA"/>
</dbReference>
<proteinExistence type="inferred from homology"/>
<evidence type="ECO:0000313" key="7">
    <source>
        <dbReference type="Proteomes" id="UP000066529"/>
    </source>
</evidence>
<evidence type="ECO:0000256" key="4">
    <source>
        <dbReference type="HAMAP-Rule" id="MF_00327"/>
    </source>
</evidence>
<dbReference type="OrthoDB" id="372011at2157"/>
<dbReference type="KEGG" id="mthr:MSTHT_0309"/>
<keyword evidence="3 4" id="KW-0687">Ribonucleoprotein</keyword>
<dbReference type="GO" id="GO:0070180">
    <property type="term" value="F:large ribosomal subunit rRNA binding"/>
    <property type="evidence" value="ECO:0007669"/>
    <property type="project" value="UniProtKB-UniRule"/>
</dbReference>
<dbReference type="Gene3D" id="2.20.25.30">
    <property type="match status" value="1"/>
</dbReference>
<dbReference type="RefSeq" id="WP_048166296.1">
    <property type="nucleotide sequence ID" value="NZ_CP009501.1"/>
</dbReference>
<dbReference type="Proteomes" id="UP000066529">
    <property type="component" value="Chromosome"/>
</dbReference>
<evidence type="ECO:0000256" key="5">
    <source>
        <dbReference type="SAM" id="MobiDB-lite"/>
    </source>
</evidence>
<feature type="zinc finger region" description="C4-type" evidence="4">
    <location>
        <begin position="43"/>
        <end position="64"/>
    </location>
</feature>
<keyword evidence="2 4" id="KW-0689">Ribosomal protein</keyword>
<comment type="cofactor">
    <cofactor evidence="4">
        <name>Zn(2+)</name>
        <dbReference type="ChEBI" id="CHEBI:29105"/>
    </cofactor>
    <text evidence="4">Binds 1 zinc ion per subunit.</text>
</comment>
<dbReference type="PANTHER" id="PTHR48129:SF1">
    <property type="entry name" value="LARGE RIBOSOMAL SUBUNIT PROTEIN EL43"/>
    <property type="match status" value="1"/>
</dbReference>
<reference evidence="6 7" key="1">
    <citation type="submission" date="2014-07" db="EMBL/GenBank/DDBJ databases">
        <title>Methanogenic archaea and the global carbon cycle.</title>
        <authorList>
            <person name="Henriksen J.R."/>
            <person name="Luke J."/>
            <person name="Reinhart S."/>
            <person name="Benedict M.N."/>
            <person name="Youngblut N.D."/>
            <person name="Metcalf M.E."/>
            <person name="Whitaker R.J."/>
            <person name="Metcalf W.W."/>
        </authorList>
    </citation>
    <scope>NUCLEOTIDE SEQUENCE [LARGE SCALE GENOMIC DNA]</scope>
    <source>
        <strain evidence="7">ATCC 43570 / DSM 1825 / OCM 12 / VKM B-1830 / TM-1</strain>
    </source>
</reference>
<evidence type="ECO:0000256" key="2">
    <source>
        <dbReference type="ARBA" id="ARBA00022980"/>
    </source>
</evidence>
<comment type="subunit">
    <text evidence="4">Part of the 50S ribosomal subunit.</text>
</comment>
<dbReference type="Pfam" id="PF01780">
    <property type="entry name" value="Ribosomal_L37ae"/>
    <property type="match status" value="1"/>
</dbReference>
<dbReference type="HOGENOM" id="CLU_141199_2_0_2"/>
<dbReference type="InterPro" id="IPR002674">
    <property type="entry name" value="Ribosomal_eL43"/>
</dbReference>
<dbReference type="GO" id="GO:0005840">
    <property type="term" value="C:ribosome"/>
    <property type="evidence" value="ECO:0007669"/>
    <property type="project" value="UniProtKB-KW"/>
</dbReference>
<feature type="region of interest" description="Disordered" evidence="5">
    <location>
        <begin position="1"/>
        <end position="22"/>
    </location>
</feature>
<dbReference type="InterPro" id="IPR011331">
    <property type="entry name" value="Ribosomal_eL37/eL43"/>
</dbReference>
<feature type="binding site" evidence="4">
    <location>
        <position position="64"/>
    </location>
    <ligand>
        <name>Zn(2+)</name>
        <dbReference type="ChEBI" id="CHEBI:29105"/>
    </ligand>
</feature>
<comment type="function">
    <text evidence="4">Binds to the 23S rRNA.</text>
</comment>
<name>A0A0E3NA34_METTT</name>
<keyword evidence="4" id="KW-0862">Zinc</keyword>
<feature type="binding site" evidence="4">
    <location>
        <position position="61"/>
    </location>
    <ligand>
        <name>Zn(2+)</name>
        <dbReference type="ChEBI" id="CHEBI:29105"/>
    </ligand>
</feature>
<keyword evidence="1 4" id="KW-0694">RNA-binding</keyword>
<dbReference type="GO" id="GO:0003735">
    <property type="term" value="F:structural constituent of ribosome"/>
    <property type="evidence" value="ECO:0007669"/>
    <property type="project" value="InterPro"/>
</dbReference>
<dbReference type="SUPFAM" id="SSF57829">
    <property type="entry name" value="Zn-binding ribosomal proteins"/>
    <property type="match status" value="1"/>
</dbReference>
<keyword evidence="4" id="KW-0479">Metal-binding</keyword>
<keyword evidence="4" id="KW-0863">Zinc-finger</keyword>
<organism evidence="6 7">
    <name type="scientific">Methanosarcina thermophila (strain ATCC 43570 / DSM 1825 / OCM 12 / VKM B-1830 / TM-1)</name>
    <dbReference type="NCBI Taxonomy" id="523844"/>
    <lineage>
        <taxon>Archaea</taxon>
        <taxon>Methanobacteriati</taxon>
        <taxon>Methanobacteriota</taxon>
        <taxon>Stenosarchaea group</taxon>
        <taxon>Methanomicrobia</taxon>
        <taxon>Methanosarcinales</taxon>
        <taxon>Methanosarcinaceae</taxon>
        <taxon>Methanosarcina</taxon>
    </lineage>
</organism>
<dbReference type="GeneID" id="41601683"/>
<dbReference type="STRING" id="523844.MSTHT_0309"/>
<feature type="binding site" evidence="4">
    <location>
        <position position="46"/>
    </location>
    <ligand>
        <name>Zn(2+)</name>
        <dbReference type="ChEBI" id="CHEBI:29105"/>
    </ligand>
</feature>
<evidence type="ECO:0000256" key="3">
    <source>
        <dbReference type="ARBA" id="ARBA00023274"/>
    </source>
</evidence>
<evidence type="ECO:0000256" key="1">
    <source>
        <dbReference type="ARBA" id="ARBA00022884"/>
    </source>
</evidence>
<dbReference type="GO" id="GO:0008270">
    <property type="term" value="F:zinc ion binding"/>
    <property type="evidence" value="ECO:0007669"/>
    <property type="project" value="UniProtKB-UniRule"/>
</dbReference>
<comment type="similarity">
    <text evidence="4">Belongs to the eukaryotic ribosomal protein eL43 family. Putative zinc-binding subfamily.</text>
</comment>
<keyword evidence="4" id="KW-0699">rRNA-binding</keyword>
<dbReference type="AlphaFoldDB" id="A0A0E3NA34"/>
<sequence length="94" mass="10516">MAKKFTKKGRISRSAGRFGPRYGRKDRKLVADLEERMRAPHVCVKCARPTVKRIGTGIWKCSKCGHTFAGGTYIPYTSVGQTLLRTMKNVAEAK</sequence>
<feature type="binding site" evidence="4">
    <location>
        <position position="43"/>
    </location>
    <ligand>
        <name>Zn(2+)</name>
        <dbReference type="ChEBI" id="CHEBI:29105"/>
    </ligand>
</feature>
<accession>A0A0E3NA34</accession>
<dbReference type="NCBIfam" id="NF003058">
    <property type="entry name" value="PRK03976.1"/>
    <property type="match status" value="1"/>
</dbReference>
<feature type="compositionally biased region" description="Basic residues" evidence="5">
    <location>
        <begin position="1"/>
        <end position="11"/>
    </location>
</feature>